<dbReference type="EMBL" id="CSAE01000684">
    <property type="protein sequence ID" value="COW76207.1"/>
    <property type="molecule type" value="Genomic_DNA"/>
</dbReference>
<evidence type="ECO:0000313" key="25">
    <source>
        <dbReference type="Proteomes" id="UP000048948"/>
    </source>
</evidence>
<evidence type="ECO:0000313" key="13">
    <source>
        <dbReference type="EMBL" id="MBP0683839.1"/>
    </source>
</evidence>
<evidence type="ECO:0000313" key="7">
    <source>
        <dbReference type="EMBL" id="CLV63797.1"/>
    </source>
</evidence>
<dbReference type="Proteomes" id="UP000045842">
    <property type="component" value="Unassembled WGS sequence"/>
</dbReference>
<evidence type="ECO:0000313" key="5">
    <source>
        <dbReference type="EMBL" id="CKS59172.1"/>
    </source>
</evidence>
<reference evidence="16 31" key="8">
    <citation type="submission" date="2018-08" db="EMBL/GenBank/DDBJ databases">
        <authorList>
            <person name="Fokvardsen B D."/>
            <person name="Norman A."/>
        </authorList>
    </citation>
    <scope>NUCLEOTIDE SEQUENCE [LARGE SCALE GENOMIC DNA]</scope>
    <source>
        <strain evidence="16 31">DKC2</strain>
    </source>
</reference>
<dbReference type="EMBL" id="CQQC01000837">
    <property type="protein sequence ID" value="CNV44556.1"/>
    <property type="molecule type" value="Genomic_DNA"/>
</dbReference>
<reference evidence="14 29" key="6">
    <citation type="submission" date="2017-02" db="EMBL/GenBank/DDBJ databases">
        <title>Protein polymorphisms may explain contrasting epidemiological fitness of two variants of a multidrug-resistant Mycobacterium tuberculosis strain.</title>
        <authorList>
            <person name="Bigi M.M."/>
            <person name="Lopez B."/>
            <person name="Blanco F.C."/>
            <person name="Sasiain M.C."/>
            <person name="De La Barrera S."/>
            <person name="Ritacco V."/>
            <person name="Bigi F."/>
            <person name="Soria M.A."/>
        </authorList>
    </citation>
    <scope>NUCLEOTIDE SEQUENCE [LARGE SCALE GENOMIC DNA]</scope>
    <source>
        <strain evidence="14 29">6548</strain>
    </source>
</reference>
<dbReference type="Proteomes" id="UP000038802">
    <property type="component" value="Unassembled WGS sequence"/>
</dbReference>
<evidence type="ECO:0000313" key="15">
    <source>
        <dbReference type="EMBL" id="REQ55470.1"/>
    </source>
</evidence>
<evidence type="ECO:0000313" key="10">
    <source>
        <dbReference type="EMBL" id="COW66499.1"/>
    </source>
</evidence>
<gene>
    <name evidence="13" type="primary">espL</name>
    <name evidence="14" type="ORF">A4S10_04066</name>
    <name evidence="16" type="ORF">DKC2_4132</name>
    <name evidence="15" type="ORF">DSJ38_04510</name>
    <name evidence="3" type="ORF">ERS007657_01484</name>
    <name evidence="8" type="ORF">ERS007661_02402</name>
    <name evidence="9" type="ORF">ERS007679_01725</name>
    <name evidence="1" type="ORF">ERS007681_03875</name>
    <name evidence="2" type="ORF">ERS007688_03399</name>
    <name evidence="11" type="ORF">ERS007703_04176</name>
    <name evidence="12" type="ORF">ERS007720_03984</name>
    <name evidence="10" type="ORF">ERS007741_02903</name>
    <name evidence="6" type="ORF">ERS027646_02957</name>
    <name evidence="4" type="ORF">ERS027659_00837</name>
    <name evidence="5" type="ORF">ERS027661_03285</name>
    <name evidence="7" type="ORF">ERS094118_00761</name>
    <name evidence="13" type="ORF">J8J21_12020</name>
</gene>
<organism evidence="3 21">
    <name type="scientific">Mycobacterium tuberculosis</name>
    <dbReference type="NCBI Taxonomy" id="1773"/>
    <lineage>
        <taxon>Bacteria</taxon>
        <taxon>Bacillati</taxon>
        <taxon>Actinomycetota</taxon>
        <taxon>Actinomycetes</taxon>
        <taxon>Mycobacteriales</taxon>
        <taxon>Mycobacteriaceae</taxon>
        <taxon>Mycobacterium</taxon>
        <taxon>Mycobacterium tuberculosis complex</taxon>
    </lineage>
</organism>
<dbReference type="Proteomes" id="UP000048600">
    <property type="component" value="Unassembled WGS sequence"/>
</dbReference>
<evidence type="ECO:0000313" key="8">
    <source>
        <dbReference type="EMBL" id="CNV44556.1"/>
    </source>
</evidence>
<dbReference type="EMBL" id="CNFU01000832">
    <property type="protein sequence ID" value="CKS59172.1"/>
    <property type="molecule type" value="Genomic_DNA"/>
</dbReference>
<evidence type="ECO:0000313" key="6">
    <source>
        <dbReference type="EMBL" id="CKT08880.1"/>
    </source>
</evidence>
<dbReference type="Proteomes" id="UP000189452">
    <property type="component" value="Chromosome"/>
</dbReference>
<dbReference type="OMA" id="TLNGHHW"/>
<evidence type="ECO:0000313" key="12">
    <source>
        <dbReference type="EMBL" id="COX14517.1"/>
    </source>
</evidence>
<dbReference type="Proteomes" id="UP000039217">
    <property type="component" value="Unassembled WGS sequence"/>
</dbReference>
<dbReference type="GeneID" id="45427883"/>
<dbReference type="EMBL" id="LWDQ01000001">
    <property type="protein sequence ID" value="OMH61866.1"/>
    <property type="molecule type" value="Genomic_DNA"/>
</dbReference>
<reference evidence="11" key="1">
    <citation type="submission" date="2015-03" db="EMBL/GenBank/DDBJ databases">
        <authorList>
            <person name="Murphy D."/>
        </authorList>
    </citation>
    <scope>NUCLEOTIDE SEQUENCE [LARGE SCALE GENOMIC DNA]</scope>
    <source>
        <strain evidence="11">K00500041</strain>
    </source>
</reference>
<evidence type="ECO:0000313" key="17">
    <source>
        <dbReference type="Proteomes" id="UP000038802"/>
    </source>
</evidence>
<evidence type="ECO:0000313" key="3">
    <source>
        <dbReference type="EMBL" id="CFR76545.1"/>
    </source>
</evidence>
<dbReference type="Proteomes" id="UP000044938">
    <property type="component" value="Unassembled WGS sequence"/>
</dbReference>
<dbReference type="EMBL" id="JAGIZI010000017">
    <property type="protein sequence ID" value="MBP0683839.1"/>
    <property type="molecule type" value="Genomic_DNA"/>
</dbReference>
<evidence type="ECO:0000313" key="1">
    <source>
        <dbReference type="EMBL" id="CFE45622.1"/>
    </source>
</evidence>
<dbReference type="InterPro" id="IPR036894">
    <property type="entry name" value="YbaB-like_sf"/>
</dbReference>
<dbReference type="EMBL" id="COPH01000004">
    <property type="protein sequence ID" value="CLV63797.1"/>
    <property type="molecule type" value="Genomic_DNA"/>
</dbReference>
<dbReference type="EMBL" id="QTBD01000059">
    <property type="protein sequence ID" value="REQ55470.1"/>
    <property type="molecule type" value="Genomic_DNA"/>
</dbReference>
<dbReference type="RefSeq" id="WP_003399988.1">
    <property type="nucleotide sequence ID" value="NZ_AP017901.1"/>
</dbReference>
<evidence type="ECO:0000313" key="4">
    <source>
        <dbReference type="EMBL" id="CKR16613.1"/>
    </source>
</evidence>
<evidence type="ECO:0000313" key="29">
    <source>
        <dbReference type="Proteomes" id="UP000189452"/>
    </source>
</evidence>
<dbReference type="Pfam" id="PF02575">
    <property type="entry name" value="YbaB_DNA_bd"/>
    <property type="match status" value="1"/>
</dbReference>
<reference evidence="15 30" key="5">
    <citation type="journal article" date="2017" name="N. Engl. J. Med.">
        <title>Transmission of Extensively Drug-Resistant Tuberculosis in South Africa.</title>
        <authorList>
            <person name="Shah N.S."/>
            <person name="Auld S.C."/>
            <person name="Brust J.C."/>
            <person name="Mathema B."/>
            <person name="Ismail N."/>
            <person name="Moodley P."/>
            <person name="Mlisana K."/>
            <person name="Allana S."/>
            <person name="Campbell A."/>
            <person name="Mthiyane T."/>
            <person name="Morris N."/>
            <person name="Mpangase P."/>
            <person name="van der Meulen H."/>
            <person name="Omar S.V."/>
            <person name="Brown T.S."/>
            <person name="Narechania A."/>
            <person name="Shaskina E."/>
            <person name="Kapwata T."/>
            <person name="Kreiswirth B."/>
            <person name="Gandhi N.R."/>
        </authorList>
    </citation>
    <scope>NUCLEOTIDE SEQUENCE [LARGE SCALE GENOMIC DNA]</scope>
    <source>
        <strain evidence="15 30">32301_S10</strain>
    </source>
</reference>
<dbReference type="Proteomes" id="UP000050164">
    <property type="component" value="Unassembled WGS sequence"/>
</dbReference>
<evidence type="ECO:0000313" key="26">
    <source>
        <dbReference type="Proteomes" id="UP000049023"/>
    </source>
</evidence>
<evidence type="ECO:0000313" key="27">
    <source>
        <dbReference type="Proteomes" id="UP000050139"/>
    </source>
</evidence>
<dbReference type="EMBL" id="CHKL01000379">
    <property type="protein sequence ID" value="COW66499.1"/>
    <property type="molecule type" value="Genomic_DNA"/>
</dbReference>
<reference evidence="13 32" key="9">
    <citation type="submission" date="2021-03" db="EMBL/GenBank/DDBJ databases">
        <title>Whole Genome Sequencing of Mycobacterium tuberculosis clinical isolates from Arunachal Pradesh, India.</title>
        <authorList>
            <person name="Singh S."/>
            <person name="Mudliar S.R."/>
            <person name="Kulsum U."/>
            <person name="Rufai S.B."/>
            <person name="Singh P.K."/>
            <person name="Umpo M."/>
            <person name="Nyori M."/>
        </authorList>
    </citation>
    <scope>NUCLEOTIDE SEQUENCE [LARGE SCALE GENOMIC DNA]</scope>
    <source>
        <strain evidence="13 32">OMICS/BPL/0142/20/SP</strain>
    </source>
</reference>
<evidence type="ECO:0000313" key="32">
    <source>
        <dbReference type="Proteomes" id="UP000671119"/>
    </source>
</evidence>
<reference evidence="14 29" key="4">
    <citation type="submission" date="2016-04" db="EMBL/GenBank/DDBJ databases">
        <authorList>
            <person name="Bigi M."/>
            <person name="Bigi F."/>
            <person name="Soria M.A."/>
        </authorList>
    </citation>
    <scope>NUCLEOTIDE SEQUENCE [LARGE SCALE GENOMIC DNA]</scope>
    <source>
        <strain evidence="14 29">6548</strain>
    </source>
</reference>
<dbReference type="EMBL" id="CNFT01000128">
    <property type="protein sequence ID" value="CKR16613.1"/>
    <property type="molecule type" value="Genomic_DNA"/>
</dbReference>
<dbReference type="EMBL" id="CSAD01000197">
    <property type="protein sequence ID" value="COV37793.1"/>
    <property type="molecule type" value="Genomic_DNA"/>
</dbReference>
<evidence type="ECO:0000313" key="21">
    <source>
        <dbReference type="Proteomes" id="UP000046680"/>
    </source>
</evidence>
<evidence type="ECO:0000313" key="19">
    <source>
        <dbReference type="Proteomes" id="UP000044938"/>
    </source>
</evidence>
<dbReference type="Proteomes" id="UP000256381">
    <property type="component" value="Unassembled WGS sequence"/>
</dbReference>
<name>A0A045KD67_MYCTX</name>
<reference evidence="17 18" key="3">
    <citation type="submission" date="2015-03" db="EMBL/GenBank/DDBJ databases">
        <authorList>
            <consortium name="Pathogen Informatics"/>
        </authorList>
    </citation>
    <scope>NUCLEOTIDE SEQUENCE [LARGE SCALE GENOMIC DNA]</scope>
    <source>
        <strain evidence="6 25">Bir 172</strain>
        <strain evidence="4 28">Bir 185</strain>
        <strain evidence="5 26">Bir 187</strain>
        <strain evidence="3 21">C09601061</strain>
        <strain evidence="8 18">D00501624</strain>
        <strain evidence="9 20">G09801536</strain>
        <strain evidence="1 23">G09901357</strain>
        <strain evidence="2 22">H09601792</strain>
        <strain evidence="17">K00500041</strain>
        <strain evidence="12 19">M09401471</strain>
        <strain evidence="10 24">P00601463</strain>
    </source>
</reference>
<dbReference type="Proteomes" id="UP000046947">
    <property type="component" value="Unassembled WGS sequence"/>
</dbReference>
<dbReference type="EMBL" id="CSAJ01000739">
    <property type="protein sequence ID" value="COX14517.1"/>
    <property type="molecule type" value="Genomic_DNA"/>
</dbReference>
<sequence>MSMDELDPHVARALTLAARFQSALDGTLNQMNNGSFRATDEAETVEVTINGHQWLTGLRIEDGLLKKLGAEAVAQRVNEALHNAQAAASAYNDAAGEQLTAALSAMSRAMNEGMA</sequence>
<dbReference type="GO" id="GO:0003677">
    <property type="term" value="F:DNA binding"/>
    <property type="evidence" value="ECO:0007669"/>
    <property type="project" value="InterPro"/>
</dbReference>
<dbReference type="EMBL" id="CFOH01000727">
    <property type="protein sequence ID" value="CFE67377.1"/>
    <property type="molecule type" value="Genomic_DNA"/>
</dbReference>
<reference evidence="15" key="7">
    <citation type="submission" date="2018-07" db="EMBL/GenBank/DDBJ databases">
        <authorList>
            <person name="Shah S."/>
            <person name="Brown T."/>
            <person name="Auld S."/>
            <person name="Bratton K."/>
            <person name="Narechania A."/>
            <person name="Mathema B."/>
            <person name="Gandhi N."/>
        </authorList>
    </citation>
    <scope>NUCLEOTIDE SEQUENCE</scope>
    <source>
        <strain evidence="15">32301_S10</strain>
    </source>
</reference>
<evidence type="ECO:0000313" key="23">
    <source>
        <dbReference type="Proteomes" id="UP000048289"/>
    </source>
</evidence>
<dbReference type="Proteomes" id="UP000046680">
    <property type="component" value="Unassembled WGS sequence"/>
</dbReference>
<protein>
    <submittedName>
        <fullName evidence="3">ESX-1 secretion-associated protein EspL</fullName>
    </submittedName>
    <submittedName>
        <fullName evidence="13">Type VII secretion system ESX-1 associated protein EspL</fullName>
    </submittedName>
</protein>
<dbReference type="Gene3D" id="3.30.1310.10">
    <property type="entry name" value="Nucleoid-associated protein YbaB-like domain"/>
    <property type="match status" value="1"/>
</dbReference>
<evidence type="ECO:0000313" key="16">
    <source>
        <dbReference type="EMBL" id="VCU52211.1"/>
    </source>
</evidence>
<dbReference type="Proteomes" id="UP000300237">
    <property type="component" value="Chromosome"/>
</dbReference>
<evidence type="ECO:0000313" key="9">
    <source>
        <dbReference type="EMBL" id="COV37793.1"/>
    </source>
</evidence>
<dbReference type="SMR" id="A0A045KD67"/>
<evidence type="ECO:0000313" key="28">
    <source>
        <dbReference type="Proteomes" id="UP000050164"/>
    </source>
</evidence>
<evidence type="ECO:0000313" key="30">
    <source>
        <dbReference type="Proteomes" id="UP000256381"/>
    </source>
</evidence>
<evidence type="ECO:0000313" key="11">
    <source>
        <dbReference type="EMBL" id="COW76207.1"/>
    </source>
</evidence>
<dbReference type="SUPFAM" id="SSF82607">
    <property type="entry name" value="YbaB-like"/>
    <property type="match status" value="1"/>
</dbReference>
<dbReference type="EMBL" id="CGCX01000461">
    <property type="protein sequence ID" value="CFR76545.1"/>
    <property type="molecule type" value="Genomic_DNA"/>
</dbReference>
<evidence type="ECO:0000313" key="22">
    <source>
        <dbReference type="Proteomes" id="UP000046947"/>
    </source>
</evidence>
<evidence type="ECO:0000313" key="24">
    <source>
        <dbReference type="Proteomes" id="UP000048600"/>
    </source>
</evidence>
<proteinExistence type="predicted"/>
<dbReference type="Proteomes" id="UP000671119">
    <property type="component" value="Unassembled WGS sequence"/>
</dbReference>
<dbReference type="Proteomes" id="UP000048289">
    <property type="component" value="Unassembled WGS sequence"/>
</dbReference>
<evidence type="ECO:0000313" key="14">
    <source>
        <dbReference type="EMBL" id="OMH61866.1"/>
    </source>
</evidence>
<evidence type="ECO:0000313" key="31">
    <source>
        <dbReference type="Proteomes" id="UP000300237"/>
    </source>
</evidence>
<reference evidence="7 27" key="2">
    <citation type="submission" date="2015-03" db="EMBL/GenBank/DDBJ databases">
        <authorList>
            <consortium name="Pathogen Informatics"/>
            <person name="Murphy D."/>
        </authorList>
    </citation>
    <scope>NUCLEOTIDE SEQUENCE [LARGE SCALE GENOMIC DNA]</scope>
    <source>
        <strain evidence="7 27">0268S</strain>
    </source>
</reference>
<dbReference type="Proteomes" id="UP000050139">
    <property type="component" value="Unassembled WGS sequence"/>
</dbReference>
<dbReference type="Proteomes" id="UP000049023">
    <property type="component" value="Unassembled WGS sequence"/>
</dbReference>
<evidence type="ECO:0000313" key="18">
    <source>
        <dbReference type="Proteomes" id="UP000039217"/>
    </source>
</evidence>
<accession>A0A045KD67</accession>
<dbReference type="STRING" id="115862.BBG46_20160"/>
<dbReference type="Proteomes" id="UP000048948">
    <property type="component" value="Unassembled WGS sequence"/>
</dbReference>
<dbReference type="EMBL" id="CNGE01000620">
    <property type="protein sequence ID" value="CKT08880.1"/>
    <property type="molecule type" value="Genomic_DNA"/>
</dbReference>
<evidence type="ECO:0000313" key="20">
    <source>
        <dbReference type="Proteomes" id="UP000045842"/>
    </source>
</evidence>
<dbReference type="InterPro" id="IPR004401">
    <property type="entry name" value="YbaB/EbfC"/>
</dbReference>
<dbReference type="AlphaFoldDB" id="A0A045KD67"/>
<dbReference type="EMBL" id="CFOE01000769">
    <property type="protein sequence ID" value="CFE45622.1"/>
    <property type="molecule type" value="Genomic_DNA"/>
</dbReference>
<dbReference type="PATRIC" id="fig|1773.211.peg.3558"/>
<dbReference type="EMBL" id="LR027516">
    <property type="protein sequence ID" value="VCU52211.1"/>
    <property type="molecule type" value="Genomic_DNA"/>
</dbReference>
<evidence type="ECO:0000313" key="2">
    <source>
        <dbReference type="EMBL" id="CFE67377.1"/>
    </source>
</evidence>